<dbReference type="Proteomes" id="UP000029981">
    <property type="component" value="Chromosome 4"/>
</dbReference>
<evidence type="ECO:0000313" key="2">
    <source>
        <dbReference type="Proteomes" id="UP000029981"/>
    </source>
</evidence>
<reference evidence="1 2" key="4">
    <citation type="journal article" date="2011" name="BMC Genomics">
        <title>RNA-Seq improves annotation of protein-coding genes in the cucumber genome.</title>
        <authorList>
            <person name="Li Z."/>
            <person name="Zhang Z."/>
            <person name="Yan P."/>
            <person name="Huang S."/>
            <person name="Fei Z."/>
            <person name="Lin K."/>
        </authorList>
    </citation>
    <scope>NUCLEOTIDE SEQUENCE [LARGE SCALE GENOMIC DNA]</scope>
    <source>
        <strain evidence="2">cv. 9930</strain>
    </source>
</reference>
<proteinExistence type="predicted"/>
<gene>
    <name evidence="1" type="ORF">Csa_4G608050</name>
</gene>
<reference evidence="1 2" key="3">
    <citation type="journal article" date="2010" name="BMC Genomics">
        <title>Transcriptome sequencing and comparative analysis of cucumber flowers with different sex types.</title>
        <authorList>
            <person name="Guo S."/>
            <person name="Zheng Y."/>
            <person name="Joung J.G."/>
            <person name="Liu S."/>
            <person name="Zhang Z."/>
            <person name="Crasta O.R."/>
            <person name="Sobral B.W."/>
            <person name="Xu Y."/>
            <person name="Huang S."/>
            <person name="Fei Z."/>
        </authorList>
    </citation>
    <scope>NUCLEOTIDE SEQUENCE [LARGE SCALE GENOMIC DNA]</scope>
    <source>
        <strain evidence="2">cv. 9930</strain>
    </source>
</reference>
<protein>
    <submittedName>
        <fullName evidence="1">Uncharacterized protein</fullName>
    </submittedName>
</protein>
<evidence type="ECO:0000313" key="1">
    <source>
        <dbReference type="EMBL" id="KGN54929.1"/>
    </source>
</evidence>
<dbReference type="AlphaFoldDB" id="A0A0A0L1K3"/>
<dbReference type="Gramene" id="KGN54929">
    <property type="protein sequence ID" value="KGN54929"/>
    <property type="gene ID" value="Csa_4G608050"/>
</dbReference>
<organism evidence="1 2">
    <name type="scientific">Cucumis sativus</name>
    <name type="common">Cucumber</name>
    <dbReference type="NCBI Taxonomy" id="3659"/>
    <lineage>
        <taxon>Eukaryota</taxon>
        <taxon>Viridiplantae</taxon>
        <taxon>Streptophyta</taxon>
        <taxon>Embryophyta</taxon>
        <taxon>Tracheophyta</taxon>
        <taxon>Spermatophyta</taxon>
        <taxon>Magnoliopsida</taxon>
        <taxon>eudicotyledons</taxon>
        <taxon>Gunneridae</taxon>
        <taxon>Pentapetalae</taxon>
        <taxon>rosids</taxon>
        <taxon>fabids</taxon>
        <taxon>Cucurbitales</taxon>
        <taxon>Cucurbitaceae</taxon>
        <taxon>Benincaseae</taxon>
        <taxon>Cucumis</taxon>
    </lineage>
</organism>
<sequence length="72" mass="8358">MKGKKTAQTRFPFFRSVAVKNVRQTPRSSDLGRKFRCFQIELSCLNLRYLAVESISFHGRQWPAIIGSCETY</sequence>
<reference evidence="1 2" key="1">
    <citation type="journal article" date="2009" name="Nat. Genet.">
        <title>The genome of the cucumber, Cucumis sativus L.</title>
        <authorList>
            <person name="Huang S."/>
            <person name="Li R."/>
            <person name="Zhang Z."/>
            <person name="Li L."/>
            <person name="Gu X."/>
            <person name="Fan W."/>
            <person name="Lucas W.J."/>
            <person name="Wang X."/>
            <person name="Xie B."/>
            <person name="Ni P."/>
            <person name="Ren Y."/>
            <person name="Zhu H."/>
            <person name="Li J."/>
            <person name="Lin K."/>
            <person name="Jin W."/>
            <person name="Fei Z."/>
            <person name="Li G."/>
            <person name="Staub J."/>
            <person name="Kilian A."/>
            <person name="van der Vossen E.A."/>
            <person name="Wu Y."/>
            <person name="Guo J."/>
            <person name="He J."/>
            <person name="Jia Z."/>
            <person name="Ren Y."/>
            <person name="Tian G."/>
            <person name="Lu Y."/>
            <person name="Ruan J."/>
            <person name="Qian W."/>
            <person name="Wang M."/>
            <person name="Huang Q."/>
            <person name="Li B."/>
            <person name="Xuan Z."/>
            <person name="Cao J."/>
            <person name="Asan"/>
            <person name="Wu Z."/>
            <person name="Zhang J."/>
            <person name="Cai Q."/>
            <person name="Bai Y."/>
            <person name="Zhao B."/>
            <person name="Han Y."/>
            <person name="Li Y."/>
            <person name="Li X."/>
            <person name="Wang S."/>
            <person name="Shi Q."/>
            <person name="Liu S."/>
            <person name="Cho W.K."/>
            <person name="Kim J.Y."/>
            <person name="Xu Y."/>
            <person name="Heller-Uszynska K."/>
            <person name="Miao H."/>
            <person name="Cheng Z."/>
            <person name="Zhang S."/>
            <person name="Wu J."/>
            <person name="Yang Y."/>
            <person name="Kang H."/>
            <person name="Li M."/>
            <person name="Liang H."/>
            <person name="Ren X."/>
            <person name="Shi Z."/>
            <person name="Wen M."/>
            <person name="Jian M."/>
            <person name="Yang H."/>
            <person name="Zhang G."/>
            <person name="Yang Z."/>
            <person name="Chen R."/>
            <person name="Liu S."/>
            <person name="Li J."/>
            <person name="Ma L."/>
            <person name="Liu H."/>
            <person name="Zhou Y."/>
            <person name="Zhao J."/>
            <person name="Fang X."/>
            <person name="Li G."/>
            <person name="Fang L."/>
            <person name="Li Y."/>
            <person name="Liu D."/>
            <person name="Zheng H."/>
            <person name="Zhang Y."/>
            <person name="Qin N."/>
            <person name="Li Z."/>
            <person name="Yang G."/>
            <person name="Yang S."/>
            <person name="Bolund L."/>
            <person name="Kristiansen K."/>
            <person name="Zheng H."/>
            <person name="Li S."/>
            <person name="Zhang X."/>
            <person name="Yang H."/>
            <person name="Wang J."/>
            <person name="Sun R."/>
            <person name="Zhang B."/>
            <person name="Jiang S."/>
            <person name="Wang J."/>
            <person name="Du Y."/>
            <person name="Li S."/>
        </authorList>
    </citation>
    <scope>NUCLEOTIDE SEQUENCE [LARGE SCALE GENOMIC DNA]</scope>
    <source>
        <strain evidence="2">cv. 9930</strain>
    </source>
</reference>
<dbReference type="EMBL" id="CM002925">
    <property type="protein sequence ID" value="KGN54929.1"/>
    <property type="molecule type" value="Genomic_DNA"/>
</dbReference>
<reference evidence="1 2" key="2">
    <citation type="journal article" date="2009" name="PLoS ONE">
        <title>An integrated genetic and cytogenetic map of the cucumber genome.</title>
        <authorList>
            <person name="Ren Y."/>
            <person name="Zhang Z."/>
            <person name="Liu J."/>
            <person name="Staub J.E."/>
            <person name="Han Y."/>
            <person name="Cheng Z."/>
            <person name="Li X."/>
            <person name="Lu J."/>
            <person name="Miao H."/>
            <person name="Kang H."/>
            <person name="Xie B."/>
            <person name="Gu X."/>
            <person name="Wang X."/>
            <person name="Du Y."/>
            <person name="Jin W."/>
            <person name="Huang S."/>
        </authorList>
    </citation>
    <scope>NUCLEOTIDE SEQUENCE [LARGE SCALE GENOMIC DNA]</scope>
    <source>
        <strain evidence="2">cv. 9930</strain>
    </source>
</reference>
<name>A0A0A0L1K3_CUCSA</name>
<keyword evidence="2" id="KW-1185">Reference proteome</keyword>
<accession>A0A0A0L1K3</accession>